<dbReference type="PROSITE" id="PS50250">
    <property type="entry name" value="PCI"/>
    <property type="match status" value="1"/>
</dbReference>
<evidence type="ECO:0000256" key="6">
    <source>
        <dbReference type="ARBA" id="ARBA00022790"/>
    </source>
</evidence>
<dbReference type="Pfam" id="PF22788">
    <property type="entry name" value="COP9_hel_rpt"/>
    <property type="match status" value="1"/>
</dbReference>
<evidence type="ECO:0000313" key="10">
    <source>
        <dbReference type="Proteomes" id="UP000807469"/>
    </source>
</evidence>
<dbReference type="Proteomes" id="UP000807469">
    <property type="component" value="Unassembled WGS sequence"/>
</dbReference>
<keyword evidence="10" id="KW-1185">Reference proteome</keyword>
<evidence type="ECO:0000256" key="2">
    <source>
        <dbReference type="ARBA" id="ARBA00004496"/>
    </source>
</evidence>
<evidence type="ECO:0000256" key="7">
    <source>
        <dbReference type="ARBA" id="ARBA00023242"/>
    </source>
</evidence>
<dbReference type="InterPro" id="IPR055089">
    <property type="entry name" value="COP9_N"/>
</dbReference>
<gene>
    <name evidence="9" type="ORF">BDN70DRAFT_878305</name>
</gene>
<reference evidence="9" key="1">
    <citation type="submission" date="2020-11" db="EMBL/GenBank/DDBJ databases">
        <authorList>
            <consortium name="DOE Joint Genome Institute"/>
            <person name="Ahrendt S."/>
            <person name="Riley R."/>
            <person name="Andreopoulos W."/>
            <person name="Labutti K."/>
            <person name="Pangilinan J."/>
            <person name="Ruiz-Duenas F.J."/>
            <person name="Barrasa J.M."/>
            <person name="Sanchez-Garcia M."/>
            <person name="Camarero S."/>
            <person name="Miyauchi S."/>
            <person name="Serrano A."/>
            <person name="Linde D."/>
            <person name="Babiker R."/>
            <person name="Drula E."/>
            <person name="Ayuso-Fernandez I."/>
            <person name="Pacheco R."/>
            <person name="Padilla G."/>
            <person name="Ferreira P."/>
            <person name="Barriuso J."/>
            <person name="Kellner H."/>
            <person name="Castanera R."/>
            <person name="Alfaro M."/>
            <person name="Ramirez L."/>
            <person name="Pisabarro A.G."/>
            <person name="Kuo A."/>
            <person name="Tritt A."/>
            <person name="Lipzen A."/>
            <person name="He G."/>
            <person name="Yan M."/>
            <person name="Ng V."/>
            <person name="Cullen D."/>
            <person name="Martin F."/>
            <person name="Rosso M.-N."/>
            <person name="Henrissat B."/>
            <person name="Hibbett D."/>
            <person name="Martinez A.T."/>
            <person name="Grigoriev I.V."/>
        </authorList>
    </citation>
    <scope>NUCLEOTIDE SEQUENCE</scope>
    <source>
        <strain evidence="9">CIRM-BRFM 674</strain>
    </source>
</reference>
<dbReference type="AlphaFoldDB" id="A0A9P5Z1T8"/>
<protein>
    <recommendedName>
        <fullName evidence="4">COP9 signalosome complex subunit 3</fullName>
    </recommendedName>
</protein>
<dbReference type="OrthoDB" id="29061at2759"/>
<keyword evidence="7" id="KW-0539">Nucleus</keyword>
<dbReference type="InterPro" id="IPR050756">
    <property type="entry name" value="CSN3"/>
</dbReference>
<comment type="similarity">
    <text evidence="3">Belongs to the CSN3 family.</text>
</comment>
<comment type="caution">
    <text evidence="9">The sequence shown here is derived from an EMBL/GenBank/DDBJ whole genome shotgun (WGS) entry which is preliminary data.</text>
</comment>
<proteinExistence type="inferred from homology"/>
<dbReference type="EMBL" id="MU155204">
    <property type="protein sequence ID" value="KAF9479877.1"/>
    <property type="molecule type" value="Genomic_DNA"/>
</dbReference>
<dbReference type="Pfam" id="PF01399">
    <property type="entry name" value="PCI"/>
    <property type="match status" value="1"/>
</dbReference>
<evidence type="ECO:0000259" key="8">
    <source>
        <dbReference type="PROSITE" id="PS50250"/>
    </source>
</evidence>
<dbReference type="PANTHER" id="PTHR10758:SF1">
    <property type="entry name" value="COP9 SIGNALOSOME COMPLEX SUBUNIT 3"/>
    <property type="match status" value="1"/>
</dbReference>
<dbReference type="GO" id="GO:0006511">
    <property type="term" value="P:ubiquitin-dependent protein catabolic process"/>
    <property type="evidence" value="ECO:0007669"/>
    <property type="project" value="TreeGrafter"/>
</dbReference>
<sequence length="440" mass="49052">MSSSSGTTHIDSIFAQVTSAPNTTAVHQIFKAATSRDSQDSLFASFLSDGQDPLPLLDPRIHGLALLYFLSARLNANFSNVPPPPWQVIQDFCKYFDPKQAQLAPEHVTKLANGINRLARYIGNLSLAVPPLFDLVSRYPLSPSHLTTIHPVFLLTCVSTRHFLTALPILEHPITEIDTKFCPDLTYTDNLVYHYTGGVALAALKKWKDAEEHFEICVTSPGTYPAALQMEALKKLRLVQLIARGTVPPLPKYTHPQLVRLFKNTPYNAFINAYPRNGPLMREIFDKERQTFSQEKNVGLLQQAIARAPRWVLKKLTATYVTLHLGDIARAVSIESEDEVRALLLSMIEANDITAQISASGTVTFSDPPAQFTKAQVDGVLRNAQSQTSLLAYLELEMSRSKEYLNKVVKTNDSTWAPSAEEEIFANLGGQHMWEENIYS</sequence>
<evidence type="ECO:0000256" key="5">
    <source>
        <dbReference type="ARBA" id="ARBA00022490"/>
    </source>
</evidence>
<organism evidence="9 10">
    <name type="scientific">Pholiota conissans</name>
    <dbReference type="NCBI Taxonomy" id="109636"/>
    <lineage>
        <taxon>Eukaryota</taxon>
        <taxon>Fungi</taxon>
        <taxon>Dikarya</taxon>
        <taxon>Basidiomycota</taxon>
        <taxon>Agaricomycotina</taxon>
        <taxon>Agaricomycetes</taxon>
        <taxon>Agaricomycetidae</taxon>
        <taxon>Agaricales</taxon>
        <taxon>Agaricineae</taxon>
        <taxon>Strophariaceae</taxon>
        <taxon>Pholiota</taxon>
    </lineage>
</organism>
<dbReference type="GO" id="GO:0005737">
    <property type="term" value="C:cytoplasm"/>
    <property type="evidence" value="ECO:0007669"/>
    <property type="project" value="UniProtKB-SubCell"/>
</dbReference>
<accession>A0A9P5Z1T8</accession>
<dbReference type="GO" id="GO:0008180">
    <property type="term" value="C:COP9 signalosome"/>
    <property type="evidence" value="ECO:0007669"/>
    <property type="project" value="UniProtKB-KW"/>
</dbReference>
<evidence type="ECO:0000256" key="1">
    <source>
        <dbReference type="ARBA" id="ARBA00004123"/>
    </source>
</evidence>
<comment type="subcellular location">
    <subcellularLocation>
        <location evidence="2">Cytoplasm</location>
    </subcellularLocation>
    <subcellularLocation>
        <location evidence="1">Nucleus</location>
    </subcellularLocation>
</comment>
<name>A0A9P5Z1T8_9AGAR</name>
<feature type="domain" description="PCI" evidence="8">
    <location>
        <begin position="177"/>
        <end position="371"/>
    </location>
</feature>
<keyword evidence="6" id="KW-0736">Signalosome</keyword>
<dbReference type="PANTHER" id="PTHR10758">
    <property type="entry name" value="26S PROTEASOME NON-ATPASE REGULATORY SUBUNIT 3/COP9 SIGNALOSOME COMPLEX SUBUNIT 3"/>
    <property type="match status" value="1"/>
</dbReference>
<dbReference type="InterPro" id="IPR000717">
    <property type="entry name" value="PCI_dom"/>
</dbReference>
<evidence type="ECO:0000256" key="4">
    <source>
        <dbReference type="ARBA" id="ARBA00014878"/>
    </source>
</evidence>
<evidence type="ECO:0000313" key="9">
    <source>
        <dbReference type="EMBL" id="KAF9479877.1"/>
    </source>
</evidence>
<keyword evidence="5" id="KW-0963">Cytoplasm</keyword>
<evidence type="ECO:0000256" key="3">
    <source>
        <dbReference type="ARBA" id="ARBA00007084"/>
    </source>
</evidence>